<feature type="chain" id="PRO_5046442765" description="Lipoprotein" evidence="1">
    <location>
        <begin position="22"/>
        <end position="213"/>
    </location>
</feature>
<dbReference type="PROSITE" id="PS51257">
    <property type="entry name" value="PROKAR_LIPOPROTEIN"/>
    <property type="match status" value="1"/>
</dbReference>
<sequence length="213" mass="22005">MMMKPFLAAVVGAAAALSACASKPQPPAWEGDAKSSLDGFTDDFLRGDSAAADAEFARARRASASTGRFDVVAQAELVRCGVHAAALDYDCAGFAAVANDATPGQRAYAAYLDGRWQGLDTSLLPEQHRAVVTSGSLAGVADPLSRLVAAGALLKAGRITPADIAAAVDTASSQGWRRPLLAWLGVQEQRARAAGDDAAVERIRRRIALAGQG</sequence>
<gene>
    <name evidence="2" type="ORF">HAV22_16605</name>
</gene>
<reference evidence="2 3" key="1">
    <citation type="submission" date="2020-03" db="EMBL/GenBank/DDBJ databases">
        <title>Genome sequence of strain Massilia sp. TW-1.</title>
        <authorList>
            <person name="Chaudhary D.K."/>
        </authorList>
    </citation>
    <scope>NUCLEOTIDE SEQUENCE [LARGE SCALE GENOMIC DNA]</scope>
    <source>
        <strain evidence="2 3">TW-1</strain>
    </source>
</reference>
<dbReference type="EMBL" id="JAAQOM010000009">
    <property type="protein sequence ID" value="NIA55261.1"/>
    <property type="molecule type" value="Genomic_DNA"/>
</dbReference>
<evidence type="ECO:0000313" key="3">
    <source>
        <dbReference type="Proteomes" id="UP000716322"/>
    </source>
</evidence>
<feature type="signal peptide" evidence="1">
    <location>
        <begin position="1"/>
        <end position="21"/>
    </location>
</feature>
<proteinExistence type="predicted"/>
<dbReference type="RefSeq" id="WP_166860419.1">
    <property type="nucleotide sequence ID" value="NZ_JAAQOM010000009.1"/>
</dbReference>
<keyword evidence="1" id="KW-0732">Signal</keyword>
<name>A0ABX0PDD8_9BURK</name>
<evidence type="ECO:0000313" key="2">
    <source>
        <dbReference type="EMBL" id="NIA55261.1"/>
    </source>
</evidence>
<comment type="caution">
    <text evidence="2">The sequence shown here is derived from an EMBL/GenBank/DDBJ whole genome shotgun (WGS) entry which is preliminary data.</text>
</comment>
<evidence type="ECO:0000256" key="1">
    <source>
        <dbReference type="SAM" id="SignalP"/>
    </source>
</evidence>
<evidence type="ECO:0008006" key="4">
    <source>
        <dbReference type="Google" id="ProtNLM"/>
    </source>
</evidence>
<protein>
    <recommendedName>
        <fullName evidence="4">Lipoprotein</fullName>
    </recommendedName>
</protein>
<organism evidence="2 3">
    <name type="scientific">Telluria antibiotica</name>
    <dbReference type="NCBI Taxonomy" id="2717319"/>
    <lineage>
        <taxon>Bacteria</taxon>
        <taxon>Pseudomonadati</taxon>
        <taxon>Pseudomonadota</taxon>
        <taxon>Betaproteobacteria</taxon>
        <taxon>Burkholderiales</taxon>
        <taxon>Oxalobacteraceae</taxon>
        <taxon>Telluria group</taxon>
        <taxon>Telluria</taxon>
    </lineage>
</organism>
<keyword evidence="3" id="KW-1185">Reference proteome</keyword>
<dbReference type="Proteomes" id="UP000716322">
    <property type="component" value="Unassembled WGS sequence"/>
</dbReference>
<accession>A0ABX0PDD8</accession>